<feature type="domain" description="Retrotransposon gag" evidence="2">
    <location>
        <begin position="15"/>
        <end position="108"/>
    </location>
</feature>
<evidence type="ECO:0000313" key="4">
    <source>
        <dbReference type="Proteomes" id="UP000077755"/>
    </source>
</evidence>
<dbReference type="EMBL" id="CP093344">
    <property type="protein sequence ID" value="WOG86428.1"/>
    <property type="molecule type" value="Genomic_DNA"/>
</dbReference>
<reference evidence="3" key="2">
    <citation type="submission" date="2022-03" db="EMBL/GenBank/DDBJ databases">
        <title>Draft title - Genomic analysis of global carrot germplasm unveils the trajectory of domestication and the origin of high carotenoid orange carrot.</title>
        <authorList>
            <person name="Iorizzo M."/>
            <person name="Ellison S."/>
            <person name="Senalik D."/>
            <person name="Macko-Podgorni A."/>
            <person name="Grzebelus D."/>
            <person name="Bostan H."/>
            <person name="Rolling W."/>
            <person name="Curaba J."/>
            <person name="Simon P."/>
        </authorList>
    </citation>
    <scope>NUCLEOTIDE SEQUENCE</scope>
    <source>
        <tissue evidence="3">Leaf</tissue>
    </source>
</reference>
<evidence type="ECO:0000259" key="2">
    <source>
        <dbReference type="Pfam" id="PF03732"/>
    </source>
</evidence>
<protein>
    <recommendedName>
        <fullName evidence="2">Retrotransposon gag domain-containing protein</fullName>
    </recommendedName>
</protein>
<dbReference type="AlphaFoldDB" id="A0AAF1AKW3"/>
<evidence type="ECO:0000313" key="3">
    <source>
        <dbReference type="EMBL" id="WOG86428.1"/>
    </source>
</evidence>
<dbReference type="Proteomes" id="UP000077755">
    <property type="component" value="Chromosome 2"/>
</dbReference>
<name>A0AAF1AKW3_DAUCS</name>
<dbReference type="Pfam" id="PF03732">
    <property type="entry name" value="Retrotrans_gag"/>
    <property type="match status" value="1"/>
</dbReference>
<dbReference type="PANTHER" id="PTHR33223">
    <property type="entry name" value="CCHC-TYPE DOMAIN-CONTAINING PROTEIN"/>
    <property type="match status" value="1"/>
</dbReference>
<sequence>MIKLTNVPDDAIKLRLFPFSLRDAAKDWLKDEGPNKFTTWDALAKAFLLKFFSQKKTAKLRNDISNFRQEDDESLHDAWKRFKRLQRQCPHHGIPDWLLIQTFYNGLTQEFRIFIDAASGGSVMAKSTDEARTLLDEMASNDNYPYSDRNQSKKGGKYEVDSITMLNTTMQAVVKKIEQLDAKIAPTVASCEICGVQGHNQHACQNNLPDASMEQANALYNQNQRQQYNPYSNTYNPGWRDHPNFSYKNNQANPTQNNFSHPPGFQQGSSQNAIAQPPKSNLESLLEGFMVSQT</sequence>
<organism evidence="3 4">
    <name type="scientific">Daucus carota subsp. sativus</name>
    <name type="common">Carrot</name>
    <dbReference type="NCBI Taxonomy" id="79200"/>
    <lineage>
        <taxon>Eukaryota</taxon>
        <taxon>Viridiplantae</taxon>
        <taxon>Streptophyta</taxon>
        <taxon>Embryophyta</taxon>
        <taxon>Tracheophyta</taxon>
        <taxon>Spermatophyta</taxon>
        <taxon>Magnoliopsida</taxon>
        <taxon>eudicotyledons</taxon>
        <taxon>Gunneridae</taxon>
        <taxon>Pentapetalae</taxon>
        <taxon>asterids</taxon>
        <taxon>campanulids</taxon>
        <taxon>Apiales</taxon>
        <taxon>Apiaceae</taxon>
        <taxon>Apioideae</taxon>
        <taxon>Scandiceae</taxon>
        <taxon>Daucinae</taxon>
        <taxon>Daucus</taxon>
        <taxon>Daucus sect. Daucus</taxon>
    </lineage>
</organism>
<evidence type="ECO:0000256" key="1">
    <source>
        <dbReference type="SAM" id="MobiDB-lite"/>
    </source>
</evidence>
<dbReference type="PANTHER" id="PTHR33223:SF11">
    <property type="entry name" value="ELEMENT PROTEIN, PUTATIVE-RELATED"/>
    <property type="match status" value="1"/>
</dbReference>
<feature type="region of interest" description="Disordered" evidence="1">
    <location>
        <begin position="250"/>
        <end position="276"/>
    </location>
</feature>
<dbReference type="InterPro" id="IPR005162">
    <property type="entry name" value="Retrotrans_gag_dom"/>
</dbReference>
<accession>A0AAF1AKW3</accession>
<proteinExistence type="predicted"/>
<keyword evidence="4" id="KW-1185">Reference proteome</keyword>
<reference evidence="3" key="1">
    <citation type="journal article" date="2016" name="Nat. Genet.">
        <title>A high-quality carrot genome assembly provides new insights into carotenoid accumulation and asterid genome evolution.</title>
        <authorList>
            <person name="Iorizzo M."/>
            <person name="Ellison S."/>
            <person name="Senalik D."/>
            <person name="Zeng P."/>
            <person name="Satapoomin P."/>
            <person name="Huang J."/>
            <person name="Bowman M."/>
            <person name="Iovene M."/>
            <person name="Sanseverino W."/>
            <person name="Cavagnaro P."/>
            <person name="Yildiz M."/>
            <person name="Macko-Podgorni A."/>
            <person name="Moranska E."/>
            <person name="Grzebelus E."/>
            <person name="Grzebelus D."/>
            <person name="Ashrafi H."/>
            <person name="Zheng Z."/>
            <person name="Cheng S."/>
            <person name="Spooner D."/>
            <person name="Van Deynze A."/>
            <person name="Simon P."/>
        </authorList>
    </citation>
    <scope>NUCLEOTIDE SEQUENCE</scope>
    <source>
        <tissue evidence="3">Leaf</tissue>
    </source>
</reference>
<gene>
    <name evidence="3" type="ORF">DCAR_0205632</name>
</gene>